<keyword evidence="2" id="KW-0731">Sigma factor</keyword>
<keyword evidence="4" id="KW-0804">Transcription</keyword>
<dbReference type="NCBIfam" id="TIGR02937">
    <property type="entry name" value="sigma70-ECF"/>
    <property type="match status" value="1"/>
</dbReference>
<dbReference type="InterPro" id="IPR013325">
    <property type="entry name" value="RNA_pol_sigma_r2"/>
</dbReference>
<dbReference type="STRING" id="1503.CLPU_1c00040"/>
<dbReference type="Pfam" id="PF04545">
    <property type="entry name" value="Sigma70_r4"/>
    <property type="match status" value="1"/>
</dbReference>
<dbReference type="Proteomes" id="UP000037267">
    <property type="component" value="Unassembled WGS sequence"/>
</dbReference>
<evidence type="ECO:0000256" key="4">
    <source>
        <dbReference type="ARBA" id="ARBA00023163"/>
    </source>
</evidence>
<name>A0A0L0WEE5_GOTPU</name>
<dbReference type="SUPFAM" id="SSF88946">
    <property type="entry name" value="Sigma2 domain of RNA polymerase sigma factors"/>
    <property type="match status" value="1"/>
</dbReference>
<dbReference type="Pfam" id="PF04542">
    <property type="entry name" value="Sigma70_r2"/>
    <property type="match status" value="1"/>
</dbReference>
<feature type="domain" description="RNA polymerase sigma-70 region 2" evidence="5">
    <location>
        <begin position="11"/>
        <end position="82"/>
    </location>
</feature>
<keyword evidence="8" id="KW-1185">Reference proteome</keyword>
<reference evidence="8" key="1">
    <citation type="submission" date="2015-07" db="EMBL/GenBank/DDBJ databases">
        <title>Draft genome sequence of the purine-degrading Gottschalkia purinilyticum DSM 1384 (formerly Clostridium purinilyticum).</title>
        <authorList>
            <person name="Poehlein A."/>
            <person name="Schiel-Bengelsdorf B."/>
            <person name="Bengelsdorf F.R."/>
            <person name="Daniel R."/>
            <person name="Duerre P."/>
        </authorList>
    </citation>
    <scope>NUCLEOTIDE SEQUENCE [LARGE SCALE GENOMIC DNA]</scope>
    <source>
        <strain evidence="8">DSM 1384</strain>
    </source>
</reference>
<keyword evidence="1" id="KW-0805">Transcription regulation</keyword>
<comment type="caution">
    <text evidence="7">The sequence shown here is derived from an EMBL/GenBank/DDBJ whole genome shotgun (WGS) entry which is preliminary data.</text>
</comment>
<dbReference type="GO" id="GO:0016987">
    <property type="term" value="F:sigma factor activity"/>
    <property type="evidence" value="ECO:0007669"/>
    <property type="project" value="UniProtKB-KW"/>
</dbReference>
<evidence type="ECO:0000313" key="7">
    <source>
        <dbReference type="EMBL" id="KNF09839.1"/>
    </source>
</evidence>
<gene>
    <name evidence="7" type="ORF">CLPU_1c00040</name>
</gene>
<dbReference type="RefSeq" id="WP_050353589.1">
    <property type="nucleotide sequence ID" value="NZ_LGSS01000001.1"/>
</dbReference>
<proteinExistence type="predicted"/>
<dbReference type="GO" id="GO:0003677">
    <property type="term" value="F:DNA binding"/>
    <property type="evidence" value="ECO:0007669"/>
    <property type="project" value="UniProtKB-KW"/>
</dbReference>
<dbReference type="AlphaFoldDB" id="A0A0L0WEE5"/>
<organism evidence="7 8">
    <name type="scientific">Gottschalkia purinilytica</name>
    <name type="common">Clostridium purinilyticum</name>
    <dbReference type="NCBI Taxonomy" id="1503"/>
    <lineage>
        <taxon>Bacteria</taxon>
        <taxon>Bacillati</taxon>
        <taxon>Bacillota</taxon>
        <taxon>Tissierellia</taxon>
        <taxon>Tissierellales</taxon>
        <taxon>Gottschalkiaceae</taxon>
        <taxon>Gottschalkia</taxon>
    </lineage>
</organism>
<evidence type="ECO:0000256" key="2">
    <source>
        <dbReference type="ARBA" id="ARBA00023082"/>
    </source>
</evidence>
<dbReference type="PANTHER" id="PTHR30385">
    <property type="entry name" value="SIGMA FACTOR F FLAGELLAR"/>
    <property type="match status" value="1"/>
</dbReference>
<dbReference type="SUPFAM" id="SSF88659">
    <property type="entry name" value="Sigma3 and sigma4 domains of RNA polymerase sigma factors"/>
    <property type="match status" value="1"/>
</dbReference>
<dbReference type="Gene3D" id="1.10.1740.10">
    <property type="match status" value="1"/>
</dbReference>
<dbReference type="InterPro" id="IPR036388">
    <property type="entry name" value="WH-like_DNA-bd_sf"/>
</dbReference>
<sequence length="201" mass="23348">MKLTDEQRQIVEDNIRLATGIVSKLMKSENIANKVEFEDLQQVAFLGLCKAVYGYKEEFGYKFSTYAHPAIRYECINYIERNNIIRLPRRDSPRIKSKKHEEEIKKLRLGYNIKSLDVKMTDDSPTTFLECLEDEIFNYDSVDTKIVIDASLSDEERRILKMYLSGKNQTEIGKVIGISQNSISRKIKDIRNKLAEELNIA</sequence>
<evidence type="ECO:0000256" key="3">
    <source>
        <dbReference type="ARBA" id="ARBA00023125"/>
    </source>
</evidence>
<feature type="domain" description="RNA polymerase sigma-70 region 4" evidence="6">
    <location>
        <begin position="150"/>
        <end position="194"/>
    </location>
</feature>
<dbReference type="GO" id="GO:0006352">
    <property type="term" value="P:DNA-templated transcription initiation"/>
    <property type="evidence" value="ECO:0007669"/>
    <property type="project" value="InterPro"/>
</dbReference>
<accession>A0A0L0WEE5</accession>
<dbReference type="EMBL" id="LGSS01000001">
    <property type="protein sequence ID" value="KNF09839.1"/>
    <property type="molecule type" value="Genomic_DNA"/>
</dbReference>
<dbReference type="InterPro" id="IPR013324">
    <property type="entry name" value="RNA_pol_sigma_r3/r4-like"/>
</dbReference>
<evidence type="ECO:0000256" key="1">
    <source>
        <dbReference type="ARBA" id="ARBA00023015"/>
    </source>
</evidence>
<evidence type="ECO:0000313" key="8">
    <source>
        <dbReference type="Proteomes" id="UP000037267"/>
    </source>
</evidence>
<dbReference type="OrthoDB" id="9809557at2"/>
<keyword evidence="3" id="KW-0238">DNA-binding</keyword>
<dbReference type="InterPro" id="IPR007630">
    <property type="entry name" value="RNA_pol_sigma70_r4"/>
</dbReference>
<dbReference type="Gene3D" id="1.10.10.10">
    <property type="entry name" value="Winged helix-like DNA-binding domain superfamily/Winged helix DNA-binding domain"/>
    <property type="match status" value="1"/>
</dbReference>
<evidence type="ECO:0000259" key="5">
    <source>
        <dbReference type="Pfam" id="PF04542"/>
    </source>
</evidence>
<dbReference type="InterPro" id="IPR007627">
    <property type="entry name" value="RNA_pol_sigma70_r2"/>
</dbReference>
<dbReference type="InterPro" id="IPR014284">
    <property type="entry name" value="RNA_pol_sigma-70_dom"/>
</dbReference>
<evidence type="ECO:0000259" key="6">
    <source>
        <dbReference type="Pfam" id="PF04545"/>
    </source>
</evidence>
<protein>
    <submittedName>
        <fullName evidence="7">RNA polymerase sigma factor, sigma-70 family</fullName>
    </submittedName>
</protein>